<dbReference type="SUPFAM" id="SSF53850">
    <property type="entry name" value="Periplasmic binding protein-like II"/>
    <property type="match status" value="1"/>
</dbReference>
<dbReference type="InterPro" id="IPR024370">
    <property type="entry name" value="PBP_domain"/>
</dbReference>
<evidence type="ECO:0000313" key="3">
    <source>
        <dbReference type="EMBL" id="AEI47865.1"/>
    </source>
</evidence>
<dbReference type="EMBL" id="CP002859">
    <property type="protein sequence ID" value="AEI47865.1"/>
    <property type="molecule type" value="Genomic_DNA"/>
</dbReference>
<keyword evidence="1" id="KW-0732">Signal</keyword>
<dbReference type="InterPro" id="IPR050811">
    <property type="entry name" value="Phosphate_ABC_transporter"/>
</dbReference>
<gene>
    <name evidence="3" type="ordered locus">Runsl_1439</name>
</gene>
<dbReference type="AlphaFoldDB" id="A0A7U3ZII7"/>
<reference evidence="4" key="1">
    <citation type="submission" date="2011-06" db="EMBL/GenBank/DDBJ databases">
        <title>The complete genome of chromosome of Runella slithyformis DSM 19594.</title>
        <authorList>
            <consortium name="US DOE Joint Genome Institute (JGI-PGF)"/>
            <person name="Lucas S."/>
            <person name="Han J."/>
            <person name="Lapidus A."/>
            <person name="Bruce D."/>
            <person name="Goodwin L."/>
            <person name="Pitluck S."/>
            <person name="Peters L."/>
            <person name="Kyrpides N."/>
            <person name="Mavromatis K."/>
            <person name="Ivanova N."/>
            <person name="Ovchinnikova G."/>
            <person name="Zhang X."/>
            <person name="Misra M."/>
            <person name="Detter J.C."/>
            <person name="Tapia R."/>
            <person name="Han C."/>
            <person name="Land M."/>
            <person name="Hauser L."/>
            <person name="Markowitz V."/>
            <person name="Cheng J.-F."/>
            <person name="Hugenholtz P."/>
            <person name="Woyke T."/>
            <person name="Wu D."/>
            <person name="Tindall B."/>
            <person name="Faehrich R."/>
            <person name="Brambilla E."/>
            <person name="Klenk H.-P."/>
            <person name="Eisen J.A."/>
        </authorList>
    </citation>
    <scope>NUCLEOTIDE SEQUENCE [LARGE SCALE GENOMIC DNA]</scope>
    <source>
        <strain evidence="4">ATCC 29530 / DSM 19594 / LMG 11500 / NCIMB 11436 / LSU 4</strain>
    </source>
</reference>
<feature type="domain" description="PBP" evidence="2">
    <location>
        <begin position="38"/>
        <end position="296"/>
    </location>
</feature>
<accession>A0A7U3ZII7</accession>
<dbReference type="PANTHER" id="PTHR30570:SF1">
    <property type="entry name" value="PHOSPHATE-BINDING PROTEIN PSTS"/>
    <property type="match status" value="1"/>
</dbReference>
<dbReference type="PANTHER" id="PTHR30570">
    <property type="entry name" value="PERIPLASMIC PHOSPHATE BINDING COMPONENT OF PHOSPHATE ABC TRANSPORTER"/>
    <property type="match status" value="1"/>
</dbReference>
<evidence type="ECO:0000259" key="2">
    <source>
        <dbReference type="Pfam" id="PF12849"/>
    </source>
</evidence>
<protein>
    <submittedName>
        <fullName evidence="3">ABC-type phosphate transporter periplasmic component-like protein</fullName>
    </submittedName>
</protein>
<sequence>MVDIGLTGDMFSTKMTMFRSLFFVLTVLLAVSCKRPEDSTSHGNITITADESLQPMLDQVYQAYQQTFPETHFNVKYLPEHQAAAFMLKDSARLAFITREFTADEQNVFKAKGIKYNPQYIATDGVALLINRSNSDTLITLEQISGIFKGTVKTWAQLGKGNQTGDIVLVFDNANSSNLNFIMRKFGLTDVKGLNIFSAGSNKNVIEYVKQHPNALGFIGVSWISDGEAPLTAELSQGLRVMGVAEKANPRKEDYHQPFQGDLKWKRYPLHRRVYVISREMHSGLGSGLVNYIMRDVGSLVIEKCGLWPAKPFNREVIIKKEI</sequence>
<dbReference type="Gene3D" id="3.40.190.10">
    <property type="entry name" value="Periplasmic binding protein-like II"/>
    <property type="match status" value="2"/>
</dbReference>
<dbReference type="KEGG" id="rsi:Runsl_1439"/>
<dbReference type="Pfam" id="PF12849">
    <property type="entry name" value="PBP_like_2"/>
    <property type="match status" value="1"/>
</dbReference>
<name>A0A7U3ZII7_RUNSL</name>
<evidence type="ECO:0000313" key="4">
    <source>
        <dbReference type="Proteomes" id="UP000000493"/>
    </source>
</evidence>
<evidence type="ECO:0000256" key="1">
    <source>
        <dbReference type="ARBA" id="ARBA00022729"/>
    </source>
</evidence>
<keyword evidence="4" id="KW-1185">Reference proteome</keyword>
<proteinExistence type="predicted"/>
<reference evidence="3 4" key="2">
    <citation type="journal article" date="2012" name="Stand. Genomic Sci.">
        <title>Complete genome sequence of the aquatic bacterium Runella slithyformis type strain (LSU 4(T)).</title>
        <authorList>
            <person name="Copeland A."/>
            <person name="Zhang X."/>
            <person name="Misra M."/>
            <person name="Lapidus A."/>
            <person name="Nolan M."/>
            <person name="Lucas S."/>
            <person name="Deshpande S."/>
            <person name="Cheng J.F."/>
            <person name="Tapia R."/>
            <person name="Goodwin L.A."/>
            <person name="Pitluck S."/>
            <person name="Liolios K."/>
            <person name="Pagani I."/>
            <person name="Ivanova N."/>
            <person name="Mikhailova N."/>
            <person name="Pati A."/>
            <person name="Chen A."/>
            <person name="Palaniappan K."/>
            <person name="Land M."/>
            <person name="Hauser L."/>
            <person name="Pan C."/>
            <person name="Jeffries C.D."/>
            <person name="Detter J.C."/>
            <person name="Brambilla E.M."/>
            <person name="Rohde M."/>
            <person name="Djao O.D."/>
            <person name="Goker M."/>
            <person name="Sikorski J."/>
            <person name="Tindall B.J."/>
            <person name="Woyke T."/>
            <person name="Bristow J."/>
            <person name="Eisen J.A."/>
            <person name="Markowitz V."/>
            <person name="Hugenholtz P."/>
            <person name="Kyrpides N.C."/>
            <person name="Klenk H.P."/>
            <person name="Mavromatis K."/>
        </authorList>
    </citation>
    <scope>NUCLEOTIDE SEQUENCE [LARGE SCALE GENOMIC DNA]</scope>
    <source>
        <strain evidence="4">ATCC 29530 / DSM 19594 / LMG 11500 / NCIMB 11436 / LSU 4</strain>
    </source>
</reference>
<dbReference type="Proteomes" id="UP000000493">
    <property type="component" value="Chromosome"/>
</dbReference>
<organism evidence="3 4">
    <name type="scientific">Runella slithyformis (strain ATCC 29530 / DSM 19594 / LMG 11500 / NCIMB 11436 / LSU 4)</name>
    <dbReference type="NCBI Taxonomy" id="761193"/>
    <lineage>
        <taxon>Bacteria</taxon>
        <taxon>Pseudomonadati</taxon>
        <taxon>Bacteroidota</taxon>
        <taxon>Cytophagia</taxon>
        <taxon>Cytophagales</taxon>
        <taxon>Spirosomataceae</taxon>
        <taxon>Runella</taxon>
    </lineage>
</organism>